<evidence type="ECO:0000256" key="2">
    <source>
        <dbReference type="ARBA" id="ARBA00010289"/>
    </source>
</evidence>
<dbReference type="STRING" id="1160509.A0A3N4IAZ2"/>
<proteinExistence type="inferred from homology"/>
<dbReference type="PANTHER" id="PTHR46567:SF1">
    <property type="entry name" value="MEDIATOR OF RNA POLYMERASE II TRANSCRIPTION SUBUNIT 12"/>
    <property type="match status" value="1"/>
</dbReference>
<reference evidence="10 11" key="1">
    <citation type="journal article" date="2018" name="Nat. Ecol. Evol.">
        <title>Pezizomycetes genomes reveal the molecular basis of ectomycorrhizal truffle lifestyle.</title>
        <authorList>
            <person name="Murat C."/>
            <person name="Payen T."/>
            <person name="Noel B."/>
            <person name="Kuo A."/>
            <person name="Morin E."/>
            <person name="Chen J."/>
            <person name="Kohler A."/>
            <person name="Krizsan K."/>
            <person name="Balestrini R."/>
            <person name="Da Silva C."/>
            <person name="Montanini B."/>
            <person name="Hainaut M."/>
            <person name="Levati E."/>
            <person name="Barry K.W."/>
            <person name="Belfiori B."/>
            <person name="Cichocki N."/>
            <person name="Clum A."/>
            <person name="Dockter R.B."/>
            <person name="Fauchery L."/>
            <person name="Guy J."/>
            <person name="Iotti M."/>
            <person name="Le Tacon F."/>
            <person name="Lindquist E.A."/>
            <person name="Lipzen A."/>
            <person name="Malagnac F."/>
            <person name="Mello A."/>
            <person name="Molinier V."/>
            <person name="Miyauchi S."/>
            <person name="Poulain J."/>
            <person name="Riccioni C."/>
            <person name="Rubini A."/>
            <person name="Sitrit Y."/>
            <person name="Splivallo R."/>
            <person name="Traeger S."/>
            <person name="Wang M."/>
            <person name="Zifcakova L."/>
            <person name="Wipf D."/>
            <person name="Zambonelli A."/>
            <person name="Paolocci F."/>
            <person name="Nowrousian M."/>
            <person name="Ottonello S."/>
            <person name="Baldrian P."/>
            <person name="Spatafora J.W."/>
            <person name="Henrissat B."/>
            <person name="Nagy L.G."/>
            <person name="Aury J.M."/>
            <person name="Wincker P."/>
            <person name="Grigoriev I.V."/>
            <person name="Bonfante P."/>
            <person name="Martin F.M."/>
        </authorList>
    </citation>
    <scope>NUCLEOTIDE SEQUENCE [LARGE SCALE GENOMIC DNA]</scope>
    <source>
        <strain evidence="10 11">RN42</strain>
    </source>
</reference>
<evidence type="ECO:0000313" key="10">
    <source>
        <dbReference type="EMBL" id="RPA81838.1"/>
    </source>
</evidence>
<evidence type="ECO:0000256" key="6">
    <source>
        <dbReference type="ARBA" id="ARBA00023242"/>
    </source>
</evidence>
<dbReference type="Proteomes" id="UP000275078">
    <property type="component" value="Unassembled WGS sequence"/>
</dbReference>
<dbReference type="GO" id="GO:0016592">
    <property type="term" value="C:mediator complex"/>
    <property type="evidence" value="ECO:0007669"/>
    <property type="project" value="InterPro"/>
</dbReference>
<dbReference type="OrthoDB" id="20828at2759"/>
<evidence type="ECO:0000256" key="4">
    <source>
        <dbReference type="ARBA" id="ARBA00023015"/>
    </source>
</evidence>
<keyword evidence="5" id="KW-0804">Transcription</keyword>
<organism evidence="10 11">
    <name type="scientific">Ascobolus immersus RN42</name>
    <dbReference type="NCBI Taxonomy" id="1160509"/>
    <lineage>
        <taxon>Eukaryota</taxon>
        <taxon>Fungi</taxon>
        <taxon>Dikarya</taxon>
        <taxon>Ascomycota</taxon>
        <taxon>Pezizomycotina</taxon>
        <taxon>Pezizomycetes</taxon>
        <taxon>Pezizales</taxon>
        <taxon>Ascobolaceae</taxon>
        <taxon>Ascobolus</taxon>
    </lineage>
</organism>
<dbReference type="AlphaFoldDB" id="A0A3N4IAZ2"/>
<gene>
    <name evidence="10" type="ORF">BJ508DRAFT_107318</name>
</gene>
<evidence type="ECO:0000256" key="3">
    <source>
        <dbReference type="ARBA" id="ARBA00019622"/>
    </source>
</evidence>
<evidence type="ECO:0000259" key="9">
    <source>
        <dbReference type="SMART" id="SM01281"/>
    </source>
</evidence>
<keyword evidence="11" id="KW-1185">Reference proteome</keyword>
<feature type="compositionally biased region" description="Polar residues" evidence="8">
    <location>
        <begin position="525"/>
        <end position="539"/>
    </location>
</feature>
<evidence type="ECO:0000256" key="1">
    <source>
        <dbReference type="ARBA" id="ARBA00004123"/>
    </source>
</evidence>
<comment type="subcellular location">
    <subcellularLocation>
        <location evidence="1">Nucleus</location>
    </subcellularLocation>
</comment>
<keyword evidence="4" id="KW-0805">Transcription regulation</keyword>
<dbReference type="GO" id="GO:0006357">
    <property type="term" value="P:regulation of transcription by RNA polymerase II"/>
    <property type="evidence" value="ECO:0007669"/>
    <property type="project" value="InterPro"/>
</dbReference>
<protein>
    <recommendedName>
        <fullName evidence="3">Mediator of RNA polymerase II transcription subunit 12</fullName>
    </recommendedName>
    <alternativeName>
        <fullName evidence="7">Mediator complex subunit 12</fullName>
    </alternativeName>
</protein>
<evidence type="ECO:0000256" key="8">
    <source>
        <dbReference type="SAM" id="MobiDB-lite"/>
    </source>
</evidence>
<dbReference type="InterPro" id="IPR019035">
    <property type="entry name" value="Mediator_Med12"/>
</dbReference>
<evidence type="ECO:0000256" key="7">
    <source>
        <dbReference type="ARBA" id="ARBA00032010"/>
    </source>
</evidence>
<keyword evidence="6" id="KW-0539">Nucleus</keyword>
<comment type="similarity">
    <text evidence="2">Belongs to the Mediator complex subunit 12 family.</text>
</comment>
<evidence type="ECO:0000313" key="11">
    <source>
        <dbReference type="Proteomes" id="UP000275078"/>
    </source>
</evidence>
<feature type="region of interest" description="Disordered" evidence="8">
    <location>
        <begin position="525"/>
        <end position="547"/>
    </location>
</feature>
<evidence type="ECO:0000256" key="5">
    <source>
        <dbReference type="ARBA" id="ARBA00023163"/>
    </source>
</evidence>
<feature type="domain" description="Mediator complex subunit Med12" evidence="9">
    <location>
        <begin position="147"/>
        <end position="210"/>
    </location>
</feature>
<dbReference type="Pfam" id="PF09497">
    <property type="entry name" value="Med12"/>
    <property type="match status" value="1"/>
</dbReference>
<dbReference type="SMART" id="SM01281">
    <property type="entry name" value="Med12"/>
    <property type="match status" value="1"/>
</dbReference>
<dbReference type="PANTHER" id="PTHR46567">
    <property type="entry name" value="MEDIATOR OF RNA POLYMERASE II TRANSCRIPTION SUBUNIT 12"/>
    <property type="match status" value="1"/>
</dbReference>
<sequence length="547" mass="62172">MKHSRRGARRRLNFEARGGMIGLDAELSDSKDLHHVESFRAQPDCFISENKLPILSKREYLQIEPRPSSYSKDRFFWTGDHQEDRLNELRARNGFSDKLSVANENGSVRAVIHGELGRKGALLLLSSYLRMACTKRKHAFMLNTAHMFKPPPRVTLVDSRRDNWLDDLANLRVPLRKLSRTIPHGVRGASLIEHCASRHITYYRSVWLCRCVNSNELRGLKRKAGTSSAPLYIKWMEEWTVHVLEAVFRGVLSGSIRGRKHIRYMLGLFSQMANEQLLDCNKGLGPGNQERVVSKLHWYLVAVVSALVSGSCGNTVLFKQLLIYLVREINLRTIRQRDLQLMPAIIKQSLLQCSHEAALAEKEESFFLRFFSSHVFSLVSKTDIVQSLPRDVSDGRVLKKYALASRRLVLCVSEHALQDINSFRLRVGVAITLLGKLRSGGHDIQASLHHLINRMMERRPAFNVLYVDFLGQLRCFYTQLLHKSPTKTGTSKFGASEDSDSLWDDCLSDMRARLGRKRSCNVSTEPTEYQSIASKSSSRALHVSGGQ</sequence>
<dbReference type="EMBL" id="ML119676">
    <property type="protein sequence ID" value="RPA81838.1"/>
    <property type="molecule type" value="Genomic_DNA"/>
</dbReference>
<dbReference type="GO" id="GO:0003712">
    <property type="term" value="F:transcription coregulator activity"/>
    <property type="evidence" value="ECO:0007669"/>
    <property type="project" value="InterPro"/>
</dbReference>
<name>A0A3N4IAZ2_ASCIM</name>
<accession>A0A3N4IAZ2</accession>